<dbReference type="PANTHER" id="PTHR37162">
    <property type="entry name" value="HAT FAMILY DIMERISATION DOMAINCONTAINING PROTEIN-RELATED"/>
    <property type="match status" value="1"/>
</dbReference>
<dbReference type="EMBL" id="JAINUG010000059">
    <property type="protein sequence ID" value="KAJ8403281.1"/>
    <property type="molecule type" value="Genomic_DNA"/>
</dbReference>
<dbReference type="Proteomes" id="UP001221898">
    <property type="component" value="Unassembled WGS sequence"/>
</dbReference>
<keyword evidence="4" id="KW-1185">Reference proteome</keyword>
<protein>
    <submittedName>
        <fullName evidence="3">Uncharacterized protein</fullName>
    </submittedName>
</protein>
<keyword evidence="1" id="KW-0175">Coiled coil</keyword>
<comment type="caution">
    <text evidence="3">The sequence shown here is derived from an EMBL/GenBank/DDBJ whole genome shotgun (WGS) entry which is preliminary data.</text>
</comment>
<evidence type="ECO:0000313" key="3">
    <source>
        <dbReference type="EMBL" id="KAJ8403281.1"/>
    </source>
</evidence>
<sequence>MDSMDYTGMEHRSLTTQDMENKAGHGMSREERDILSNIKQEEEDEGNGEMESGEIKRVDGVKDEEVIELWVKEEKESDEESGTDQTTQPGRGFNNYLLFNTSAEPSTTPPEMSPWNHNTVVKKYFGKKVKMAARKCHFHSSWMDIAEYTPWLREVKDNDKNAYCAFCKKTFSLGNMGIGAVKSHQAGKIHKSVTPKDPKPQITTYFSSPSQCNAHILQGSTSSQVQGGAGARVATVAATAAAQRSVSMIITDDVLKAEAIWALKVVKSHYSFNSCEGLSDVFQNMFPDSQIAHKFSCGATKCSYLVCFGLSPYFHDQLVEKIKNAKCYSISFDESLNRISQNEQIDFVVRYWDDDTDQVAVRYFGSEFLGCTTAADLMKGFQEGTAQLNPKSLLQISMDGPNVNVCSFYQDLVQMRTFQELPELLNIGSCGLHIVHGSLQKGVTDSGWKLGNIMRCLWGLFHDSTGWREDFDSVTSCPLYPLKFCPHRWVEDARVAERILQMWSHVKKYASHVVKDNKMILSIASFATIRTACEDPFTPAKLEFFISVAKTLQQFLVRFQSDAPMAPFLGSALTDLLSNLLSRFIKKDVLEKMDTYQKLGRLDPLEKKNHVSTEQVDLGFASQKSIKALIDQKAASEFQILQFKTECITFLSSLTSKLLEKCPLKYPLVRHLTCLNPHEIVKSSTEPAEHFGRILTMLLNGKWLSAEQCDELLSQFKSFSTEIKEHAAAFTNFEPETERLDKFLGKYMKGRKYRNLWELLKKLLTISHGQASVERGYSVNKELLIENMQEKSLVALRKVHDAVELTDLMELALTPKLKQNLKAARTRYHQYLDDRKNEKHREDKAVKRRAVQEKIKEAEKKKKIIEGSIETMSQEADELAKKAESMNDFSLLAKSNAFRAKMSEKAKEVACVDKELVELKTKQYNMD</sequence>
<dbReference type="PANTHER" id="PTHR37162:SF11">
    <property type="match status" value="1"/>
</dbReference>
<feature type="coiled-coil region" evidence="1">
    <location>
        <begin position="841"/>
        <end position="875"/>
    </location>
</feature>
<reference evidence="3" key="1">
    <citation type="journal article" date="2023" name="Science">
        <title>Genome structures resolve the early diversification of teleost fishes.</title>
        <authorList>
            <person name="Parey E."/>
            <person name="Louis A."/>
            <person name="Montfort J."/>
            <person name="Bouchez O."/>
            <person name="Roques C."/>
            <person name="Iampietro C."/>
            <person name="Lluch J."/>
            <person name="Castinel A."/>
            <person name="Donnadieu C."/>
            <person name="Desvignes T."/>
            <person name="Floi Bucao C."/>
            <person name="Jouanno E."/>
            <person name="Wen M."/>
            <person name="Mejri S."/>
            <person name="Dirks R."/>
            <person name="Jansen H."/>
            <person name="Henkel C."/>
            <person name="Chen W.J."/>
            <person name="Zahm M."/>
            <person name="Cabau C."/>
            <person name="Klopp C."/>
            <person name="Thompson A.W."/>
            <person name="Robinson-Rechavi M."/>
            <person name="Braasch I."/>
            <person name="Lecointre G."/>
            <person name="Bobe J."/>
            <person name="Postlethwait J.H."/>
            <person name="Berthelot C."/>
            <person name="Roest Crollius H."/>
            <person name="Guiguen Y."/>
        </authorList>
    </citation>
    <scope>NUCLEOTIDE SEQUENCE</scope>
    <source>
        <strain evidence="3">NC1722</strain>
    </source>
</reference>
<evidence type="ECO:0000256" key="2">
    <source>
        <dbReference type="SAM" id="MobiDB-lite"/>
    </source>
</evidence>
<evidence type="ECO:0000313" key="4">
    <source>
        <dbReference type="Proteomes" id="UP001221898"/>
    </source>
</evidence>
<feature type="region of interest" description="Disordered" evidence="2">
    <location>
        <begin position="72"/>
        <end position="93"/>
    </location>
</feature>
<dbReference type="AlphaFoldDB" id="A0AAD7SKP6"/>
<feature type="compositionally biased region" description="Acidic residues" evidence="2">
    <location>
        <begin position="41"/>
        <end position="52"/>
    </location>
</feature>
<evidence type="ECO:0000256" key="1">
    <source>
        <dbReference type="SAM" id="Coils"/>
    </source>
</evidence>
<accession>A0AAD7SKP6</accession>
<proteinExistence type="predicted"/>
<gene>
    <name evidence="3" type="ORF">AAFF_G00354980</name>
</gene>
<organism evidence="3 4">
    <name type="scientific">Aldrovandia affinis</name>
    <dbReference type="NCBI Taxonomy" id="143900"/>
    <lineage>
        <taxon>Eukaryota</taxon>
        <taxon>Metazoa</taxon>
        <taxon>Chordata</taxon>
        <taxon>Craniata</taxon>
        <taxon>Vertebrata</taxon>
        <taxon>Euteleostomi</taxon>
        <taxon>Actinopterygii</taxon>
        <taxon>Neopterygii</taxon>
        <taxon>Teleostei</taxon>
        <taxon>Notacanthiformes</taxon>
        <taxon>Halosauridae</taxon>
        <taxon>Aldrovandia</taxon>
    </lineage>
</organism>
<name>A0AAD7SKP6_9TELE</name>
<feature type="compositionally biased region" description="Basic and acidic residues" evidence="2">
    <location>
        <begin position="8"/>
        <end position="34"/>
    </location>
</feature>
<feature type="region of interest" description="Disordered" evidence="2">
    <location>
        <begin position="1"/>
        <end position="59"/>
    </location>
</feature>